<proteinExistence type="predicted"/>
<accession>A0ABN3F018</accession>
<organism evidence="1 2">
    <name type="scientific">Kitasatospora cystarginea</name>
    <dbReference type="NCBI Taxonomy" id="58350"/>
    <lineage>
        <taxon>Bacteria</taxon>
        <taxon>Bacillati</taxon>
        <taxon>Actinomycetota</taxon>
        <taxon>Actinomycetes</taxon>
        <taxon>Kitasatosporales</taxon>
        <taxon>Streptomycetaceae</taxon>
        <taxon>Kitasatospora</taxon>
    </lineage>
</organism>
<evidence type="ECO:0000313" key="1">
    <source>
        <dbReference type="EMBL" id="GAA2279207.1"/>
    </source>
</evidence>
<name>A0ABN3F018_9ACTN</name>
<protein>
    <submittedName>
        <fullName evidence="1">Uncharacterized protein</fullName>
    </submittedName>
</protein>
<evidence type="ECO:0000313" key="2">
    <source>
        <dbReference type="Proteomes" id="UP001500305"/>
    </source>
</evidence>
<dbReference type="EMBL" id="BAAATR010000066">
    <property type="protein sequence ID" value="GAA2279207.1"/>
    <property type="molecule type" value="Genomic_DNA"/>
</dbReference>
<sequence length="129" mass="13820">MARSLTELTNHSVTVTAVSPYDVAGQAAAAADHLGVPLHPDPGAVVVEVSFDLDHHPVSVVVDAAQSAPVVAWRLANALVDVGQEILGSEPFPRCPAHRHPMALGHRDAFAYWCCPQDRERVLYPITTP</sequence>
<comment type="caution">
    <text evidence="1">The sequence shown here is derived from an EMBL/GenBank/DDBJ whole genome shotgun (WGS) entry which is preliminary data.</text>
</comment>
<gene>
    <name evidence="1" type="ORF">GCM10010430_76490</name>
</gene>
<keyword evidence="2" id="KW-1185">Reference proteome</keyword>
<reference evidence="1 2" key="1">
    <citation type="journal article" date="2019" name="Int. J. Syst. Evol. Microbiol.">
        <title>The Global Catalogue of Microorganisms (GCM) 10K type strain sequencing project: providing services to taxonomists for standard genome sequencing and annotation.</title>
        <authorList>
            <consortium name="The Broad Institute Genomics Platform"/>
            <consortium name="The Broad Institute Genome Sequencing Center for Infectious Disease"/>
            <person name="Wu L."/>
            <person name="Ma J."/>
        </authorList>
    </citation>
    <scope>NUCLEOTIDE SEQUENCE [LARGE SCALE GENOMIC DNA]</scope>
    <source>
        <strain evidence="1 2">JCM 7356</strain>
    </source>
</reference>
<dbReference type="Proteomes" id="UP001500305">
    <property type="component" value="Unassembled WGS sequence"/>
</dbReference>